<feature type="domain" description="Peptidase M20 dimerisation" evidence="2">
    <location>
        <begin position="174"/>
        <end position="262"/>
    </location>
</feature>
<dbReference type="GO" id="GO:0016805">
    <property type="term" value="F:dipeptidase activity"/>
    <property type="evidence" value="ECO:0007669"/>
    <property type="project" value="InterPro"/>
</dbReference>
<dbReference type="GO" id="GO:0071713">
    <property type="term" value="F:para-aminobenzoyl-glutamate hydrolase activity"/>
    <property type="evidence" value="ECO:0007669"/>
    <property type="project" value="TreeGrafter"/>
</dbReference>
<dbReference type="SUPFAM" id="SSF55031">
    <property type="entry name" value="Bacterial exopeptidase dimerisation domain"/>
    <property type="match status" value="1"/>
</dbReference>
<dbReference type="EMBL" id="DVMO01000046">
    <property type="protein sequence ID" value="HIU27355.1"/>
    <property type="molecule type" value="Genomic_DNA"/>
</dbReference>
<sequence>MEQRDIDRIQTIVDELAPELKKLALDIHDNPEMGNQEFKACRWQLDLLEKYGFEASSGFCGIETAYKASYAGTKPGPKIAMLAEYDALPELGHACGHNLIAMMSVGSGIVIKEFVDKYGGEIHVIGTPAEETEGAKIEMSAKGAFKDYDVVMMAHPFESNGSSRNTIAMAARQFEFFGKAAHAASDPHDGINALDAMINFFNLINALRQQVKPDARIHGIIEKGGEAPNVIPDYTRARFYIRANKMAYVEELLEKVTACAQGAAVGTGASMKCTKVEADFKDTDSNMYLSELACRQYEKLGHQIKRYGNEILSGSSDLGDVSYDCPSIQLMAGLGPLADGSHYGPHTIEFAQKTCSEEALDNCLEFVKAFAMTAVELMTDPSHLEAIRKEFAERSE</sequence>
<comment type="similarity">
    <text evidence="1">Belongs to the peptidase M20A family.</text>
</comment>
<dbReference type="InterPro" id="IPR017439">
    <property type="entry name" value="Amidohydrolase"/>
</dbReference>
<reference evidence="3" key="2">
    <citation type="journal article" date="2021" name="PeerJ">
        <title>Extensive microbial diversity within the chicken gut microbiome revealed by metagenomics and culture.</title>
        <authorList>
            <person name="Gilroy R."/>
            <person name="Ravi A."/>
            <person name="Getino M."/>
            <person name="Pursley I."/>
            <person name="Horton D.L."/>
            <person name="Alikhan N.F."/>
            <person name="Baker D."/>
            <person name="Gharbi K."/>
            <person name="Hall N."/>
            <person name="Watson M."/>
            <person name="Adriaenssens E.M."/>
            <person name="Foster-Nyarko E."/>
            <person name="Jarju S."/>
            <person name="Secka A."/>
            <person name="Antonio M."/>
            <person name="Oren A."/>
            <person name="Chaudhuri R.R."/>
            <person name="La Ragione R."/>
            <person name="Hildebrand F."/>
            <person name="Pallen M.J."/>
        </authorList>
    </citation>
    <scope>NUCLEOTIDE SEQUENCE</scope>
    <source>
        <strain evidence="3">11300</strain>
    </source>
</reference>
<dbReference type="InterPro" id="IPR002933">
    <property type="entry name" value="Peptidase_M20"/>
</dbReference>
<evidence type="ECO:0000313" key="3">
    <source>
        <dbReference type="EMBL" id="HIU27355.1"/>
    </source>
</evidence>
<dbReference type="Pfam" id="PF01546">
    <property type="entry name" value="Peptidase_M20"/>
    <property type="match status" value="1"/>
</dbReference>
<dbReference type="AlphaFoldDB" id="A0A9D1I5I2"/>
<dbReference type="InterPro" id="IPR011650">
    <property type="entry name" value="Peptidase_M20_dimer"/>
</dbReference>
<dbReference type="FunFam" id="3.30.70.360:FF:000004">
    <property type="entry name" value="Peptidase M20 domain-containing protein 2"/>
    <property type="match status" value="1"/>
</dbReference>
<dbReference type="Pfam" id="PF07687">
    <property type="entry name" value="M20_dimer"/>
    <property type="match status" value="1"/>
</dbReference>
<protein>
    <recommendedName>
        <fullName evidence="1">Peptidase M20 domain-containing protein 2</fullName>
    </recommendedName>
</protein>
<dbReference type="Gene3D" id="3.40.630.10">
    <property type="entry name" value="Zn peptidases"/>
    <property type="match status" value="1"/>
</dbReference>
<dbReference type="PANTHER" id="PTHR30575">
    <property type="entry name" value="PEPTIDASE M20"/>
    <property type="match status" value="1"/>
</dbReference>
<evidence type="ECO:0000313" key="4">
    <source>
        <dbReference type="Proteomes" id="UP000824091"/>
    </source>
</evidence>
<organism evidence="3 4">
    <name type="scientific">Candidatus Fimisoma avicola</name>
    <dbReference type="NCBI Taxonomy" id="2840826"/>
    <lineage>
        <taxon>Bacteria</taxon>
        <taxon>Bacillati</taxon>
        <taxon>Bacillota</taxon>
        <taxon>Clostridia</taxon>
        <taxon>Eubacteriales</taxon>
        <taxon>Candidatus Fimisoma</taxon>
    </lineage>
</organism>
<dbReference type="InterPro" id="IPR052030">
    <property type="entry name" value="Peptidase_M20/M20A_hydrolases"/>
</dbReference>
<dbReference type="SUPFAM" id="SSF53187">
    <property type="entry name" value="Zn-dependent exopeptidases"/>
    <property type="match status" value="1"/>
</dbReference>
<reference evidence="3" key="1">
    <citation type="submission" date="2020-10" db="EMBL/GenBank/DDBJ databases">
        <authorList>
            <person name="Gilroy R."/>
        </authorList>
    </citation>
    <scope>NUCLEOTIDE SEQUENCE</scope>
    <source>
        <strain evidence="3">11300</strain>
    </source>
</reference>
<dbReference type="CDD" id="cd05672">
    <property type="entry name" value="M20_ACY1L2-like"/>
    <property type="match status" value="1"/>
</dbReference>
<dbReference type="NCBIfam" id="TIGR01891">
    <property type="entry name" value="amidohydrolases"/>
    <property type="match status" value="1"/>
</dbReference>
<name>A0A9D1I5I2_9FIRM</name>
<dbReference type="InterPro" id="IPR036264">
    <property type="entry name" value="Bact_exopeptidase_dim_dom"/>
</dbReference>
<accession>A0A9D1I5I2</accession>
<dbReference type="InterPro" id="IPR017144">
    <property type="entry name" value="Xaa-Arg_dipeptidase"/>
</dbReference>
<dbReference type="GO" id="GO:0046657">
    <property type="term" value="P:folic acid catabolic process"/>
    <property type="evidence" value="ECO:0007669"/>
    <property type="project" value="TreeGrafter"/>
</dbReference>
<evidence type="ECO:0000256" key="1">
    <source>
        <dbReference type="PIRNR" id="PIRNR037226"/>
    </source>
</evidence>
<proteinExistence type="inferred from homology"/>
<dbReference type="PANTHER" id="PTHR30575:SF0">
    <property type="entry name" value="XAA-ARG DIPEPTIDASE"/>
    <property type="match status" value="1"/>
</dbReference>
<dbReference type="Proteomes" id="UP000824091">
    <property type="component" value="Unassembled WGS sequence"/>
</dbReference>
<dbReference type="PIRSF" id="PIRSF037226">
    <property type="entry name" value="Amidohydrolase_ACY1L2_prd"/>
    <property type="match status" value="1"/>
</dbReference>
<dbReference type="GO" id="GO:0005737">
    <property type="term" value="C:cytoplasm"/>
    <property type="evidence" value="ECO:0007669"/>
    <property type="project" value="TreeGrafter"/>
</dbReference>
<dbReference type="Gene3D" id="3.30.70.360">
    <property type="match status" value="1"/>
</dbReference>
<comment type="caution">
    <text evidence="3">The sequence shown here is derived from an EMBL/GenBank/DDBJ whole genome shotgun (WGS) entry which is preliminary data.</text>
</comment>
<gene>
    <name evidence="3" type="ORF">IAD16_03095</name>
</gene>
<evidence type="ECO:0000259" key="2">
    <source>
        <dbReference type="Pfam" id="PF07687"/>
    </source>
</evidence>